<keyword evidence="3" id="KW-1185">Reference proteome</keyword>
<keyword evidence="1" id="KW-0812">Transmembrane</keyword>
<reference evidence="2 3" key="1">
    <citation type="submission" date="2020-10" db="EMBL/GenBank/DDBJ databases">
        <title>Sequencing the genomes of 1000 actinobacteria strains.</title>
        <authorList>
            <person name="Klenk H.-P."/>
        </authorList>
    </citation>
    <scope>NUCLEOTIDE SEQUENCE [LARGE SCALE GENOMIC DNA]</scope>
    <source>
        <strain evidence="2 3">DSM 43748</strain>
    </source>
</reference>
<evidence type="ECO:0000313" key="2">
    <source>
        <dbReference type="EMBL" id="MBE1559005.1"/>
    </source>
</evidence>
<protein>
    <submittedName>
        <fullName evidence="2">Uncharacterized protein</fullName>
    </submittedName>
</protein>
<organism evidence="2 3">
    <name type="scientific">Nonomuraea africana</name>
    <dbReference type="NCBI Taxonomy" id="46171"/>
    <lineage>
        <taxon>Bacteria</taxon>
        <taxon>Bacillati</taxon>
        <taxon>Actinomycetota</taxon>
        <taxon>Actinomycetes</taxon>
        <taxon>Streptosporangiales</taxon>
        <taxon>Streptosporangiaceae</taxon>
        <taxon>Nonomuraea</taxon>
    </lineage>
</organism>
<evidence type="ECO:0000313" key="3">
    <source>
        <dbReference type="Proteomes" id="UP000661607"/>
    </source>
</evidence>
<dbReference type="EMBL" id="JADBEF010000001">
    <property type="protein sequence ID" value="MBE1559005.1"/>
    <property type="molecule type" value="Genomic_DNA"/>
</dbReference>
<proteinExistence type="predicted"/>
<feature type="transmembrane region" description="Helical" evidence="1">
    <location>
        <begin position="56"/>
        <end position="75"/>
    </location>
</feature>
<keyword evidence="1" id="KW-1133">Transmembrane helix</keyword>
<feature type="transmembrane region" description="Helical" evidence="1">
    <location>
        <begin position="20"/>
        <end position="36"/>
    </location>
</feature>
<evidence type="ECO:0000256" key="1">
    <source>
        <dbReference type="SAM" id="Phobius"/>
    </source>
</evidence>
<name>A0ABR9KAZ1_9ACTN</name>
<gene>
    <name evidence="2" type="ORF">H4W81_001784</name>
</gene>
<sequence length="108" mass="11421">MTTAQDGQAPAWNSWAPRAVLAWTLLYGTLQAYWAFVDSPPQMSPVGVDLIAFSGWKAVALCLAAAAVTLGLGRLRQSIVARRVLLAGAWTVSGAWTWSADCCPASAL</sequence>
<comment type="caution">
    <text evidence="2">The sequence shown here is derived from an EMBL/GenBank/DDBJ whole genome shotgun (WGS) entry which is preliminary data.</text>
</comment>
<keyword evidence="1" id="KW-0472">Membrane</keyword>
<accession>A0ABR9KAZ1</accession>
<dbReference type="Proteomes" id="UP000661607">
    <property type="component" value="Unassembled WGS sequence"/>
</dbReference>
<dbReference type="RefSeq" id="WP_192774345.1">
    <property type="nucleotide sequence ID" value="NZ_BAAASY010000017.1"/>
</dbReference>